<gene>
    <name evidence="1" type="ORF">DEF24_10200</name>
</gene>
<organism evidence="1 2">
    <name type="scientific">Marinitenerispora sediminis</name>
    <dbReference type="NCBI Taxonomy" id="1931232"/>
    <lineage>
        <taxon>Bacteria</taxon>
        <taxon>Bacillati</taxon>
        <taxon>Actinomycetota</taxon>
        <taxon>Actinomycetes</taxon>
        <taxon>Streptosporangiales</taxon>
        <taxon>Nocardiopsidaceae</taxon>
        <taxon>Marinitenerispora</taxon>
    </lineage>
</organism>
<dbReference type="RefSeq" id="WP_114399892.1">
    <property type="nucleotide sequence ID" value="NZ_QEIM01000162.1"/>
</dbReference>
<evidence type="ECO:0000313" key="2">
    <source>
        <dbReference type="Proteomes" id="UP000253318"/>
    </source>
</evidence>
<dbReference type="Proteomes" id="UP000253318">
    <property type="component" value="Unassembled WGS sequence"/>
</dbReference>
<comment type="caution">
    <text evidence="1">The sequence shown here is derived from an EMBL/GenBank/DDBJ whole genome shotgun (WGS) entry which is preliminary data.</text>
</comment>
<protein>
    <submittedName>
        <fullName evidence="1">Uncharacterized protein</fullName>
    </submittedName>
</protein>
<dbReference type="AlphaFoldDB" id="A0A368T748"/>
<reference evidence="1 2" key="1">
    <citation type="submission" date="2018-04" db="EMBL/GenBank/DDBJ databases">
        <title>Novel actinobacteria from marine sediment.</title>
        <authorList>
            <person name="Ng Z.Y."/>
            <person name="Tan G.Y.A."/>
        </authorList>
    </citation>
    <scope>NUCLEOTIDE SEQUENCE [LARGE SCALE GENOMIC DNA]</scope>
    <source>
        <strain evidence="1 2">TPS81</strain>
    </source>
</reference>
<dbReference type="EMBL" id="QEIN01000063">
    <property type="protein sequence ID" value="RCV59334.1"/>
    <property type="molecule type" value="Genomic_DNA"/>
</dbReference>
<proteinExistence type="predicted"/>
<name>A0A368T748_9ACTN</name>
<keyword evidence="2" id="KW-1185">Reference proteome</keyword>
<evidence type="ECO:0000313" key="1">
    <source>
        <dbReference type="EMBL" id="RCV59334.1"/>
    </source>
</evidence>
<accession>A0A368T748</accession>
<sequence>MTEIRMNPKLRQGAAEAIEPYAEQMFGAFDDYAEREWVAVVTLTRGKQVRENKTKVVGGEEVFEELRQVHMAVVDAEIVTGAHAEQAQAAAEAARTQRVTAGTLLDSAFD</sequence>